<dbReference type="AlphaFoldDB" id="A0A9J5ZFA1"/>
<gene>
    <name evidence="3" type="ORF">H5410_022382</name>
</gene>
<dbReference type="InterPro" id="IPR025558">
    <property type="entry name" value="DUF4283"/>
</dbReference>
<evidence type="ECO:0000256" key="1">
    <source>
        <dbReference type="SAM" id="MobiDB-lite"/>
    </source>
</evidence>
<accession>A0A9J5ZFA1</accession>
<keyword evidence="4" id="KW-1185">Reference proteome</keyword>
<protein>
    <recommendedName>
        <fullName evidence="2">DUF4283 domain-containing protein</fullName>
    </recommendedName>
</protein>
<proteinExistence type="predicted"/>
<dbReference type="OrthoDB" id="10396146at2759"/>
<name>A0A9J5ZFA1_SOLCO</name>
<organism evidence="3 4">
    <name type="scientific">Solanum commersonii</name>
    <name type="common">Commerson's wild potato</name>
    <name type="synonym">Commerson's nightshade</name>
    <dbReference type="NCBI Taxonomy" id="4109"/>
    <lineage>
        <taxon>Eukaryota</taxon>
        <taxon>Viridiplantae</taxon>
        <taxon>Streptophyta</taxon>
        <taxon>Embryophyta</taxon>
        <taxon>Tracheophyta</taxon>
        <taxon>Spermatophyta</taxon>
        <taxon>Magnoliopsida</taxon>
        <taxon>eudicotyledons</taxon>
        <taxon>Gunneridae</taxon>
        <taxon>Pentapetalae</taxon>
        <taxon>asterids</taxon>
        <taxon>lamiids</taxon>
        <taxon>Solanales</taxon>
        <taxon>Solanaceae</taxon>
        <taxon>Solanoideae</taxon>
        <taxon>Solaneae</taxon>
        <taxon>Solanum</taxon>
    </lineage>
</organism>
<feature type="domain" description="DUF4283" evidence="2">
    <location>
        <begin position="4"/>
        <end position="77"/>
    </location>
</feature>
<reference evidence="3 4" key="1">
    <citation type="submission" date="2020-09" db="EMBL/GenBank/DDBJ databases">
        <title>De no assembly of potato wild relative species, Solanum commersonii.</title>
        <authorList>
            <person name="Cho K."/>
        </authorList>
    </citation>
    <scope>NUCLEOTIDE SEQUENCE [LARGE SCALE GENOMIC DNA]</scope>
    <source>
        <strain evidence="3">LZ3.2</strain>
        <tissue evidence="3">Leaf</tissue>
    </source>
</reference>
<evidence type="ECO:0000259" key="2">
    <source>
        <dbReference type="Pfam" id="PF14111"/>
    </source>
</evidence>
<evidence type="ECO:0000313" key="3">
    <source>
        <dbReference type="EMBL" id="KAG5611101.1"/>
    </source>
</evidence>
<evidence type="ECO:0000313" key="4">
    <source>
        <dbReference type="Proteomes" id="UP000824120"/>
    </source>
</evidence>
<dbReference type="Proteomes" id="UP000824120">
    <property type="component" value="Chromosome 4"/>
</dbReference>
<dbReference type="EMBL" id="JACXVP010000004">
    <property type="protein sequence ID" value="KAG5611101.1"/>
    <property type="molecule type" value="Genomic_DNA"/>
</dbReference>
<comment type="caution">
    <text evidence="3">The sequence shown here is derived from an EMBL/GenBank/DDBJ whole genome shotgun (WGS) entry which is preliminary data.</text>
</comment>
<sequence length="341" mass="39938">MIVNENLQYAVVGKFSYGWPDIQELRKIIPKQCGLKGECNIGLLTNIYVLIRATLLEDYVNLLSKPVFYLTHQNWSYTMRTLKIVEKWVKIKYDYMPKYYKTCMIQGHDEEQCYVEHPELHPARQNVSKEISEMQRHGQGEREENTEIMENTKGREGQHKRWEGDNKEERFQGEKHNKEGPSKKVINQVWSKVGVKTTNKFDALNDEDTDMLEQGTLGNSESRDVSTKQWVEDTFSKLNRMVPEEKDIEGEGEKNSTGERKGIEENITDIEIHEKEISENQMQELEEDEEMEENIQQISRVGDLSPRHVNSLKRDFKKGKAIVPLQVKTRSKKDWNVVLDQ</sequence>
<dbReference type="Pfam" id="PF14111">
    <property type="entry name" value="DUF4283"/>
    <property type="match status" value="1"/>
</dbReference>
<feature type="region of interest" description="Disordered" evidence="1">
    <location>
        <begin position="152"/>
        <end position="180"/>
    </location>
</feature>